<feature type="compositionally biased region" description="Basic and acidic residues" evidence="1">
    <location>
        <begin position="11"/>
        <end position="20"/>
    </location>
</feature>
<dbReference type="RefSeq" id="YP_009846935.1">
    <property type="nucleotide sequence ID" value="NC_048772.1"/>
</dbReference>
<dbReference type="GeneID" id="55617307"/>
<gene>
    <name evidence="2" type="primary">4L372XY_136</name>
</gene>
<evidence type="ECO:0000256" key="1">
    <source>
        <dbReference type="SAM" id="MobiDB-lite"/>
    </source>
</evidence>
<dbReference type="KEGG" id="vg:55617307"/>
<evidence type="ECO:0000313" key="3">
    <source>
        <dbReference type="Proteomes" id="UP000325103"/>
    </source>
</evidence>
<name>A0A5B9NBN3_9CAUD</name>
<dbReference type="EMBL" id="MK813941">
    <property type="protein sequence ID" value="QEG08851.1"/>
    <property type="molecule type" value="Genomic_DNA"/>
</dbReference>
<evidence type="ECO:0000313" key="2">
    <source>
        <dbReference type="EMBL" id="QEG08851.1"/>
    </source>
</evidence>
<keyword evidence="3" id="KW-1185">Reference proteome</keyword>
<feature type="region of interest" description="Disordered" evidence="1">
    <location>
        <begin position="1"/>
        <end position="20"/>
    </location>
</feature>
<dbReference type="Proteomes" id="UP000325103">
    <property type="component" value="Segment"/>
</dbReference>
<accession>A0A5B9NBN3</accession>
<sequence>MEQQNNKNKPAGKENPVKDDDFLLTQEDVEYFKSVPTNLHVVYSKICNSILIEKTDTVFTNEEEATTFAETLATTVSGLPLSFWEYSFNDIAVKYSIEDLEEIGLLHRITIYPKNNS</sequence>
<reference evidence="2 3" key="1">
    <citation type="submission" date="2019-04" db="EMBL/GenBank/DDBJ databases">
        <title>Nine Novel Phages from a Plateau Lake in Southwest China Provide Insights into Aeromonas Phage Diversity.</title>
        <authorList>
            <person name="Xiao W."/>
            <person name="Bai M."/>
            <person name="Wang Y."/>
            <person name="Cui X."/>
        </authorList>
    </citation>
    <scope>NUCLEOTIDE SEQUENCE [LARGE SCALE GENOMIC DNA]</scope>
</reference>
<proteinExistence type="predicted"/>
<protein>
    <submittedName>
        <fullName evidence="2">Uncharacterized protein</fullName>
    </submittedName>
</protein>
<organism evidence="2 3">
    <name type="scientific">Aeromonas phage 4L372XY</name>
    <dbReference type="NCBI Taxonomy" id="2588520"/>
    <lineage>
        <taxon>Viruses</taxon>
        <taxon>Duplodnaviria</taxon>
        <taxon>Heunggongvirae</taxon>
        <taxon>Uroviricota</taxon>
        <taxon>Caudoviricetes</taxon>
        <taxon>Plateaulakevirus</taxon>
        <taxon>Plateaulakevirus pv4L372XY</taxon>
    </lineage>
</organism>